<dbReference type="InterPro" id="IPR027417">
    <property type="entry name" value="P-loop_NTPase"/>
</dbReference>
<dbReference type="EMBL" id="LAZR01009454">
    <property type="protein sequence ID" value="KKM72520.1"/>
    <property type="molecule type" value="Genomic_DNA"/>
</dbReference>
<dbReference type="AlphaFoldDB" id="A0A0F9M795"/>
<accession>A0A0F9M795</accession>
<sequence length="515" mass="58874">DSAHFLKKYCIIQHPIRGKIPFNLYDFQEETLGKFLDNRFNIVLKARQIGLSTLVAGYSLWLMLFHNDQNILVIATKQDTAKNLVTKVRVMHQNLPVWLRGNCTEDNKLSLSFFNGSQIKAIASSPDAGRSEALSLLILDEGAFIDGAEEIWKSAYSTLSTGGKGIILSTPNGMGNFFHKTWVESSLGNNNFYPIFLDWSVHPEREQDWRDEQTKDQGEMAARQEHDADFIASGNTVINGDLIQFYRQTFEKAPVEKRGFDKNIWVWEYPMAGRSFMIVADVARGDSNDKSAFHVIDLESVTQVAEYKGLLGTKEFGQMLVAIATEYNDALLVIENSTIGWSVLQEVIDRGYKNLFYMEEDWKFMDPTHAKQKTTKRKFFERKKVPGFTTSIRTRPLIISKLDEYMRDHAVTIHSQRTYEELEVFVWKGSRPEAMEGYNDDLTMALAIGLWVRDTALKLRKRSDSLTKAALDNFAHRTEYQDVYTPQSPVGDPYKMPVGGPNRPNDVEDIRWLLG</sequence>
<feature type="non-terminal residue" evidence="1">
    <location>
        <position position="1"/>
    </location>
</feature>
<protein>
    <submittedName>
        <fullName evidence="1">Uncharacterized protein</fullName>
    </submittedName>
</protein>
<reference evidence="1" key="1">
    <citation type="journal article" date="2015" name="Nature">
        <title>Complex archaea that bridge the gap between prokaryotes and eukaryotes.</title>
        <authorList>
            <person name="Spang A."/>
            <person name="Saw J.H."/>
            <person name="Jorgensen S.L."/>
            <person name="Zaremba-Niedzwiedzka K."/>
            <person name="Martijn J."/>
            <person name="Lind A.E."/>
            <person name="van Eijk R."/>
            <person name="Schleper C."/>
            <person name="Guy L."/>
            <person name="Ettema T.J."/>
        </authorList>
    </citation>
    <scope>NUCLEOTIDE SEQUENCE</scope>
</reference>
<name>A0A0F9M795_9ZZZZ</name>
<evidence type="ECO:0000313" key="1">
    <source>
        <dbReference type="EMBL" id="KKM72520.1"/>
    </source>
</evidence>
<dbReference type="Pfam" id="PF03237">
    <property type="entry name" value="Terminase_6N"/>
    <property type="match status" value="1"/>
</dbReference>
<dbReference type="Gene3D" id="3.40.50.300">
    <property type="entry name" value="P-loop containing nucleotide triphosphate hydrolases"/>
    <property type="match status" value="1"/>
</dbReference>
<comment type="caution">
    <text evidence="1">The sequence shown here is derived from an EMBL/GenBank/DDBJ whole genome shotgun (WGS) entry which is preliminary data.</text>
</comment>
<gene>
    <name evidence="1" type="ORF">LCGC14_1419740</name>
</gene>
<organism evidence="1">
    <name type="scientific">marine sediment metagenome</name>
    <dbReference type="NCBI Taxonomy" id="412755"/>
    <lineage>
        <taxon>unclassified sequences</taxon>
        <taxon>metagenomes</taxon>
        <taxon>ecological metagenomes</taxon>
    </lineage>
</organism>
<proteinExistence type="predicted"/>
<dbReference type="Gene3D" id="3.30.420.240">
    <property type="match status" value="1"/>
</dbReference>